<evidence type="ECO:0000256" key="3">
    <source>
        <dbReference type="ARBA" id="ARBA00023203"/>
    </source>
</evidence>
<evidence type="ECO:0000313" key="6">
    <source>
        <dbReference type="EMBL" id="KAI2659506.1"/>
    </source>
</evidence>
<dbReference type="InterPro" id="IPR036886">
    <property type="entry name" value="Villin_headpiece_dom_sf"/>
</dbReference>
<dbReference type="SMART" id="SM00153">
    <property type="entry name" value="VHP"/>
    <property type="match status" value="1"/>
</dbReference>
<dbReference type="SMART" id="SM00262">
    <property type="entry name" value="GEL"/>
    <property type="match status" value="5"/>
</dbReference>
<dbReference type="Pfam" id="PF02209">
    <property type="entry name" value="VHP"/>
    <property type="match status" value="1"/>
</dbReference>
<dbReference type="PROSITE" id="PS51089">
    <property type="entry name" value="HP"/>
    <property type="match status" value="1"/>
</dbReference>
<proteinExistence type="inferred from homology"/>
<organism evidence="6 7">
    <name type="scientific">Labeo rohita</name>
    <name type="common">Indian major carp</name>
    <name type="synonym">Cyprinus rohita</name>
    <dbReference type="NCBI Taxonomy" id="84645"/>
    <lineage>
        <taxon>Eukaryota</taxon>
        <taxon>Metazoa</taxon>
        <taxon>Chordata</taxon>
        <taxon>Craniata</taxon>
        <taxon>Vertebrata</taxon>
        <taxon>Euteleostomi</taxon>
        <taxon>Actinopterygii</taxon>
        <taxon>Neopterygii</taxon>
        <taxon>Teleostei</taxon>
        <taxon>Ostariophysi</taxon>
        <taxon>Cypriniformes</taxon>
        <taxon>Cyprinidae</taxon>
        <taxon>Labeoninae</taxon>
        <taxon>Labeonini</taxon>
        <taxon>Labeo</taxon>
    </lineage>
</organism>
<accession>A0ABQ8MAB0</accession>
<dbReference type="SUPFAM" id="SSF47050">
    <property type="entry name" value="VHP, Villin headpiece domain"/>
    <property type="match status" value="1"/>
</dbReference>
<dbReference type="SUPFAM" id="SSF82754">
    <property type="entry name" value="C-terminal, gelsolin-like domain of Sec23/24"/>
    <property type="match status" value="2"/>
</dbReference>
<feature type="compositionally biased region" description="Basic and acidic residues" evidence="4">
    <location>
        <begin position="21"/>
        <end position="46"/>
    </location>
</feature>
<dbReference type="InterPro" id="IPR007122">
    <property type="entry name" value="Villin/Gelsolin"/>
</dbReference>
<reference evidence="6 7" key="1">
    <citation type="submission" date="2022-01" db="EMBL/GenBank/DDBJ databases">
        <title>A high-quality chromosome-level genome assembly of rohu carp, Labeo rohita.</title>
        <authorList>
            <person name="Arick M.A. II"/>
            <person name="Hsu C.-Y."/>
            <person name="Magbanua Z."/>
            <person name="Pechanova O."/>
            <person name="Grover C."/>
            <person name="Miller E."/>
            <person name="Thrash A."/>
            <person name="Ezzel L."/>
            <person name="Alam S."/>
            <person name="Benzie J."/>
            <person name="Hamilton M."/>
            <person name="Karsi A."/>
            <person name="Lawrence M.L."/>
            <person name="Peterson D.G."/>
        </authorList>
    </citation>
    <scope>NUCLEOTIDE SEQUENCE [LARGE SCALE GENOMIC DNA]</scope>
    <source>
        <strain evidence="7">BAU-BD-2019</strain>
        <tissue evidence="6">Blood</tissue>
    </source>
</reference>
<name>A0ABQ8MAB0_LABRO</name>
<comment type="similarity">
    <text evidence="1">Belongs to the villin/gelsolin family.</text>
</comment>
<feature type="compositionally biased region" description="Acidic residues" evidence="4">
    <location>
        <begin position="260"/>
        <end position="273"/>
    </location>
</feature>
<evidence type="ECO:0000256" key="2">
    <source>
        <dbReference type="ARBA" id="ARBA00022467"/>
    </source>
</evidence>
<evidence type="ECO:0000256" key="4">
    <source>
        <dbReference type="SAM" id="MobiDB-lite"/>
    </source>
</evidence>
<dbReference type="Proteomes" id="UP000830375">
    <property type="component" value="Unassembled WGS sequence"/>
</dbReference>
<dbReference type="Gene3D" id="1.10.950.10">
    <property type="entry name" value="Villin headpiece domain"/>
    <property type="match status" value="1"/>
</dbReference>
<dbReference type="Pfam" id="PF00626">
    <property type="entry name" value="Gelsolin"/>
    <property type="match status" value="4"/>
</dbReference>
<dbReference type="Gene3D" id="1.20.5.4090">
    <property type="match status" value="1"/>
</dbReference>
<dbReference type="PANTHER" id="PTHR11977:SF33">
    <property type="entry name" value="ADVILLIN"/>
    <property type="match status" value="1"/>
</dbReference>
<keyword evidence="3" id="KW-0009">Actin-binding</keyword>
<dbReference type="CDD" id="cd11293">
    <property type="entry name" value="gelsolin_S4_like"/>
    <property type="match status" value="1"/>
</dbReference>
<comment type="caution">
    <text evidence="6">The sequence shown here is derived from an EMBL/GenBank/DDBJ whole genome shotgun (WGS) entry which is preliminary data.</text>
</comment>
<dbReference type="EMBL" id="JACTAM010000011">
    <property type="protein sequence ID" value="KAI2659506.1"/>
    <property type="molecule type" value="Genomic_DNA"/>
</dbReference>
<evidence type="ECO:0000256" key="1">
    <source>
        <dbReference type="ARBA" id="ARBA00008418"/>
    </source>
</evidence>
<keyword evidence="2" id="KW-0117">Actin capping</keyword>
<feature type="compositionally biased region" description="Acidic residues" evidence="4">
    <location>
        <begin position="227"/>
        <end position="236"/>
    </location>
</feature>
<dbReference type="InterPro" id="IPR003128">
    <property type="entry name" value="Villin_headpiece"/>
</dbReference>
<dbReference type="InterPro" id="IPR036180">
    <property type="entry name" value="Gelsolin-like_dom_sf"/>
</dbReference>
<dbReference type="InterPro" id="IPR029006">
    <property type="entry name" value="ADF-H/Gelsolin-like_dom_sf"/>
</dbReference>
<feature type="compositionally biased region" description="Basic and acidic residues" evidence="4">
    <location>
        <begin position="182"/>
        <end position="193"/>
    </location>
</feature>
<dbReference type="SUPFAM" id="SSF55753">
    <property type="entry name" value="Actin depolymerizing proteins"/>
    <property type="match status" value="4"/>
</dbReference>
<dbReference type="InterPro" id="IPR007123">
    <property type="entry name" value="Gelsolin-like_dom"/>
</dbReference>
<evidence type="ECO:0000259" key="5">
    <source>
        <dbReference type="PROSITE" id="PS51089"/>
    </source>
</evidence>
<feature type="region of interest" description="Disordered" evidence="4">
    <location>
        <begin position="152"/>
        <end position="202"/>
    </location>
</feature>
<feature type="region of interest" description="Disordered" evidence="4">
    <location>
        <begin position="220"/>
        <end position="301"/>
    </location>
</feature>
<evidence type="ECO:0000313" key="7">
    <source>
        <dbReference type="Proteomes" id="UP000830375"/>
    </source>
</evidence>
<gene>
    <name evidence="6" type="ORF">H4Q32_029040</name>
</gene>
<sequence length="940" mass="105734">MHSDNLEKVGSLRKRTLSRGMSEDESLRHIIRDAEESSRHLSRSDSRYGSLKRGQKQESHSEDDLLSENTEMMEMRANYEDSLQEVRTLELQQETLLFQVDCLQDALESTEEMLAETQRENHTVTMELEREREMRRKLEDKVASLMQEVERLKEERNSEQLQSHHTGPVWLQGAPEGTSVDQDARPLADREGTSVDPNASPLLKLKKMVDQTLSQSVFHSQKHEAQGGDDNDESSGYEDAPSEFSPSPSTPDTQLGGDLVESEAEDEGDETNEDGMPKNSDSPVHTAESCNRHSEPSHTPQGYLSGELRKWILFWSQKNVMGSFMKTRKGGKTAYYDIHYWLGSTSTLDEQGAAAVYAIQLDEFLGSAPVQYREVQYHESSIFCGYFKQGIIYKSGGVSSGMNHVELSWKSFDTGSVFLLDLGKTIIQWNGPESNKQERGRAEIGVIEGDAEANSPLVMEVMVSILGERPSKLPSGTPDEITDREQMSKLTLYHVSDANGAMNITEIATSPLTQDLLNHDDCYILDQGGKSIFVWKGKTANKAERQAAMTRALNWTVKEQTAGLGRTHTVGRVADVTQEKFDASRMHVMPDIAAQERLVDDGSGKKQVWRIENLELVEVDPEMHGYFYGGDCYLILYSYDVNGRNSYILYVWKGRHASQDEVTACAYQAVTLDQQYGGQPVQVIVSMGKEPRHFMAIFKGKMVIFEGGTSRKSAPEPEPPVRLFQICGSHPTNSKAIEVPALVASLNSNDVFLLKSQNGVYLWYGKTGKFIATEVTQFTQDDLREDDVMLLDTWDQESVTTCQEYLRTHPGSRDPDTPIIMVKQGFEPPTFTGWFMAWDPTKWSGGKTYEQLKEELGEITLPTKVDSGATGVESKTISQYPPEMLINKLAGELPENVDPTHKERYLSDQDFQAILGISREEFDSLPQWKQKTIKKEKGLF</sequence>
<protein>
    <submittedName>
        <fullName evidence="6">Advillin</fullName>
    </submittedName>
</protein>
<dbReference type="Gene3D" id="3.40.20.10">
    <property type="entry name" value="Severin"/>
    <property type="match status" value="6"/>
</dbReference>
<feature type="compositionally biased region" description="Polar residues" evidence="4">
    <location>
        <begin position="244"/>
        <end position="253"/>
    </location>
</feature>
<keyword evidence="7" id="KW-1185">Reference proteome</keyword>
<feature type="domain" description="HP" evidence="5">
    <location>
        <begin position="874"/>
        <end position="940"/>
    </location>
</feature>
<feature type="region of interest" description="Disordered" evidence="4">
    <location>
        <begin position="1"/>
        <end position="71"/>
    </location>
</feature>
<dbReference type="PANTHER" id="PTHR11977">
    <property type="entry name" value="VILLIN"/>
    <property type="match status" value="1"/>
</dbReference>
<dbReference type="PRINTS" id="PR00597">
    <property type="entry name" value="GELSOLIN"/>
</dbReference>